<accession>A0ABU2CC11</accession>
<name>A0ABU2CC11_9BURK</name>
<organism evidence="1 2">
    <name type="scientific">Rhodoferax ferrireducens</name>
    <dbReference type="NCBI Taxonomy" id="192843"/>
    <lineage>
        <taxon>Bacteria</taxon>
        <taxon>Pseudomonadati</taxon>
        <taxon>Pseudomonadota</taxon>
        <taxon>Betaproteobacteria</taxon>
        <taxon>Burkholderiales</taxon>
        <taxon>Comamonadaceae</taxon>
        <taxon>Rhodoferax</taxon>
    </lineage>
</organism>
<evidence type="ECO:0000313" key="2">
    <source>
        <dbReference type="Proteomes" id="UP001180487"/>
    </source>
</evidence>
<proteinExistence type="predicted"/>
<dbReference type="Proteomes" id="UP001180487">
    <property type="component" value="Unassembled WGS sequence"/>
</dbReference>
<gene>
    <name evidence="1" type="ORF">J2X19_003555</name>
</gene>
<reference evidence="1 2" key="1">
    <citation type="submission" date="2023-07" db="EMBL/GenBank/DDBJ databases">
        <title>Sorghum-associated microbial communities from plants grown in Nebraska, USA.</title>
        <authorList>
            <person name="Schachtman D."/>
        </authorList>
    </citation>
    <scope>NUCLEOTIDE SEQUENCE [LARGE SCALE GENOMIC DNA]</scope>
    <source>
        <strain evidence="1 2">BE313</strain>
    </source>
</reference>
<sequence length="130" mass="12562">MKVNNSTAATGNTALAAATTAKKSAMGAFEKNSKEFGPIAASAIGVGKAAVENSSTLSKVVNSVENSVKEAANNTIALANDSTEGLKSAYNKVSSGVSSAASGIGSAASAMAGYADAGLSATVQTVSALV</sequence>
<dbReference type="EMBL" id="JAVDXT010000003">
    <property type="protein sequence ID" value="MDR7378861.1"/>
    <property type="molecule type" value="Genomic_DNA"/>
</dbReference>
<evidence type="ECO:0000313" key="1">
    <source>
        <dbReference type="EMBL" id="MDR7378861.1"/>
    </source>
</evidence>
<dbReference type="RefSeq" id="WP_310375152.1">
    <property type="nucleotide sequence ID" value="NZ_JAVDXT010000003.1"/>
</dbReference>
<comment type="caution">
    <text evidence="1">The sequence shown here is derived from an EMBL/GenBank/DDBJ whole genome shotgun (WGS) entry which is preliminary data.</text>
</comment>
<keyword evidence="2" id="KW-1185">Reference proteome</keyword>
<protein>
    <submittedName>
        <fullName evidence="1">Phage-related protein</fullName>
    </submittedName>
</protein>